<feature type="compositionally biased region" description="Basic and acidic residues" evidence="1">
    <location>
        <begin position="246"/>
        <end position="255"/>
    </location>
</feature>
<dbReference type="InterPro" id="IPR007110">
    <property type="entry name" value="Ig-like_dom"/>
</dbReference>
<evidence type="ECO:0000256" key="1">
    <source>
        <dbReference type="SAM" id="MobiDB-lite"/>
    </source>
</evidence>
<feature type="compositionally biased region" description="Polar residues" evidence="1">
    <location>
        <begin position="293"/>
        <end position="302"/>
    </location>
</feature>
<name>A0A8B8C6T8_CRAVI</name>
<protein>
    <submittedName>
        <fullName evidence="5">Uncharacterized protein LOC111115934 isoform X2</fullName>
    </submittedName>
</protein>
<feature type="signal peptide" evidence="2">
    <location>
        <begin position="1"/>
        <end position="20"/>
    </location>
</feature>
<keyword evidence="4" id="KW-1185">Reference proteome</keyword>
<dbReference type="InterPro" id="IPR013783">
    <property type="entry name" value="Ig-like_fold"/>
</dbReference>
<keyword evidence="2" id="KW-0732">Signal</keyword>
<dbReference type="GeneID" id="111115934"/>
<feature type="region of interest" description="Disordered" evidence="1">
    <location>
        <begin position="240"/>
        <end position="279"/>
    </location>
</feature>
<feature type="compositionally biased region" description="Basic and acidic residues" evidence="1">
    <location>
        <begin position="319"/>
        <end position="334"/>
    </location>
</feature>
<evidence type="ECO:0000259" key="3">
    <source>
        <dbReference type="PROSITE" id="PS50835"/>
    </source>
</evidence>
<feature type="region of interest" description="Disordered" evidence="1">
    <location>
        <begin position="293"/>
        <end position="334"/>
    </location>
</feature>
<reference evidence="5" key="1">
    <citation type="submission" date="2025-08" db="UniProtKB">
        <authorList>
            <consortium name="RefSeq"/>
        </authorList>
    </citation>
    <scope>IDENTIFICATION</scope>
    <source>
        <tissue evidence="5">Whole sample</tissue>
    </source>
</reference>
<accession>A0A8B8C6T8</accession>
<gene>
    <name evidence="5" type="primary">LOC111115934</name>
</gene>
<dbReference type="AlphaFoldDB" id="A0A8B8C6T8"/>
<dbReference type="Proteomes" id="UP000694844">
    <property type="component" value="Chromosome 9"/>
</dbReference>
<dbReference type="RefSeq" id="XP_022310566.1">
    <property type="nucleotide sequence ID" value="XM_022454858.1"/>
</dbReference>
<dbReference type="Pfam" id="PF13895">
    <property type="entry name" value="Ig_2"/>
    <property type="match status" value="1"/>
</dbReference>
<dbReference type="OrthoDB" id="6160552at2759"/>
<dbReference type="InterPro" id="IPR036179">
    <property type="entry name" value="Ig-like_dom_sf"/>
</dbReference>
<organism evidence="4 5">
    <name type="scientific">Crassostrea virginica</name>
    <name type="common">Eastern oyster</name>
    <dbReference type="NCBI Taxonomy" id="6565"/>
    <lineage>
        <taxon>Eukaryota</taxon>
        <taxon>Metazoa</taxon>
        <taxon>Spiralia</taxon>
        <taxon>Lophotrochozoa</taxon>
        <taxon>Mollusca</taxon>
        <taxon>Bivalvia</taxon>
        <taxon>Autobranchia</taxon>
        <taxon>Pteriomorphia</taxon>
        <taxon>Ostreida</taxon>
        <taxon>Ostreoidea</taxon>
        <taxon>Ostreidae</taxon>
        <taxon>Crassostrea</taxon>
    </lineage>
</organism>
<evidence type="ECO:0000256" key="2">
    <source>
        <dbReference type="SAM" id="SignalP"/>
    </source>
</evidence>
<dbReference type="PROSITE" id="PS50835">
    <property type="entry name" value="IG_LIKE"/>
    <property type="match status" value="1"/>
</dbReference>
<sequence length="334" mass="37674">MQQKSSTWIMFFALMCKTRGELQFSAEIMDCDIIFTWTGASTNITEVLISKNNVNQNWTIINNSSIRVKNALLYMSIKMDVRIYEEELKKKPFKDTKLNYTVQPVIPVIKGDLDILVGSNSNLTCFVPACLSRGASLSYTWFINGTKMNKETTGMLTFPVTKDHKYNQYSCKADNKVESNRSNPVQINPLFEAAVEESLHPEHPTSALYATVDKKTLKKNNIDDAVNAERDVNIKDESQLPITTFGKKESEKQDTEENVDGNANPSAETDEKSASSNLKQEGLIYIEVDFANKSGSTETNVQPMIRSQEDPTEYTFVDFSKKAPPEQDKPENVE</sequence>
<dbReference type="Gene3D" id="2.60.40.10">
    <property type="entry name" value="Immunoglobulins"/>
    <property type="match status" value="1"/>
</dbReference>
<feature type="domain" description="Ig-like" evidence="3">
    <location>
        <begin position="104"/>
        <end position="188"/>
    </location>
</feature>
<evidence type="ECO:0000313" key="4">
    <source>
        <dbReference type="Proteomes" id="UP000694844"/>
    </source>
</evidence>
<evidence type="ECO:0000313" key="5">
    <source>
        <dbReference type="RefSeq" id="XP_022310566.1"/>
    </source>
</evidence>
<proteinExistence type="predicted"/>
<feature type="chain" id="PRO_5034933330" evidence="2">
    <location>
        <begin position="21"/>
        <end position="334"/>
    </location>
</feature>
<dbReference type="SUPFAM" id="SSF48726">
    <property type="entry name" value="Immunoglobulin"/>
    <property type="match status" value="1"/>
</dbReference>